<evidence type="ECO:0000313" key="3">
    <source>
        <dbReference type="EMBL" id="NOT33196.1"/>
    </source>
</evidence>
<feature type="domain" description="A9CJY8-like N-terminal" evidence="2">
    <location>
        <begin position="21"/>
        <end position="63"/>
    </location>
</feature>
<evidence type="ECO:0000259" key="2">
    <source>
        <dbReference type="Pfam" id="PF21631"/>
    </source>
</evidence>
<dbReference type="Gene3D" id="3.30.2130.10">
    <property type="entry name" value="VC0802-like"/>
    <property type="match status" value="1"/>
</dbReference>
<dbReference type="AlphaFoldDB" id="A0A849SFG6"/>
<dbReference type="InterPro" id="IPR051719">
    <property type="entry name" value="CASTOR_mTORC1"/>
</dbReference>
<dbReference type="InterPro" id="IPR049447">
    <property type="entry name" value="A9CJY8-like_N"/>
</dbReference>
<organism evidence="3 4">
    <name type="scientific">Eiseniibacteriota bacterium</name>
    <dbReference type="NCBI Taxonomy" id="2212470"/>
    <lineage>
        <taxon>Bacteria</taxon>
        <taxon>Candidatus Eiseniibacteriota</taxon>
    </lineage>
</organism>
<feature type="domain" description="CASTOR ACT" evidence="1">
    <location>
        <begin position="69"/>
        <end position="131"/>
    </location>
</feature>
<evidence type="ECO:0000259" key="1">
    <source>
        <dbReference type="Pfam" id="PF13840"/>
    </source>
</evidence>
<gene>
    <name evidence="3" type="ORF">HOP12_03400</name>
</gene>
<dbReference type="PIRSF" id="PIRSF008459">
    <property type="entry name" value="UCP008459"/>
    <property type="match status" value="1"/>
</dbReference>
<evidence type="ECO:0000313" key="4">
    <source>
        <dbReference type="Proteomes" id="UP000580839"/>
    </source>
</evidence>
<dbReference type="InterPro" id="IPR027795">
    <property type="entry name" value="CASTOR_ACT_dom"/>
</dbReference>
<dbReference type="InterPro" id="IPR045865">
    <property type="entry name" value="ACT-like_dom_sf"/>
</dbReference>
<proteinExistence type="predicted"/>
<dbReference type="EMBL" id="JABFRW010000033">
    <property type="protein sequence ID" value="NOT33196.1"/>
    <property type="molecule type" value="Genomic_DNA"/>
</dbReference>
<name>A0A849SFG6_UNCEI</name>
<dbReference type="PANTHER" id="PTHR31131:SF6">
    <property type="entry name" value="CASTOR ACT DOMAIN-CONTAINING PROTEIN"/>
    <property type="match status" value="1"/>
</dbReference>
<comment type="caution">
    <text evidence="3">The sequence shown here is derived from an EMBL/GenBank/DDBJ whole genome shotgun (WGS) entry which is preliminary data.</text>
</comment>
<protein>
    <submittedName>
        <fullName evidence="3">ACT domain-containing protein</fullName>
    </submittedName>
</protein>
<dbReference type="Pfam" id="PF13840">
    <property type="entry name" value="ACT_7"/>
    <property type="match status" value="1"/>
</dbReference>
<dbReference type="InterPro" id="IPR016540">
    <property type="entry name" value="UCP008459"/>
</dbReference>
<reference evidence="3 4" key="1">
    <citation type="submission" date="2020-04" db="EMBL/GenBank/DDBJ databases">
        <title>Metagenomic profiling of ammonia- and methane-oxidizing microorganisms in a Dutch drinking water treatment plant.</title>
        <authorList>
            <person name="Poghosyan L."/>
            <person name="Leucker S."/>
        </authorList>
    </citation>
    <scope>NUCLEOTIDE SEQUENCE [LARGE SCALE GENOMIC DNA]</scope>
    <source>
        <strain evidence="3">S-RSF-IL-03</strain>
    </source>
</reference>
<dbReference type="Proteomes" id="UP000580839">
    <property type="component" value="Unassembled WGS sequence"/>
</dbReference>
<dbReference type="SUPFAM" id="SSF55021">
    <property type="entry name" value="ACT-like"/>
    <property type="match status" value="2"/>
</dbReference>
<dbReference type="Pfam" id="PF21631">
    <property type="entry name" value="A9CJY8-like_N"/>
    <property type="match status" value="1"/>
</dbReference>
<sequence length="136" mass="15025">MIPSTEPPASRLTLRLLPERLAVCRLAPDDSFPAWVLHSEATVWSVTRTPDELSIVCDDGAVPPSVAKVERPWRAFVIEGQVPFETTGVIAGLTAPLAAAGLPVFVLSTFDTDYLLVMERYFERASACLREHFEVR</sequence>
<accession>A0A849SFG6</accession>
<dbReference type="PANTHER" id="PTHR31131">
    <property type="entry name" value="CHROMOSOME 1, WHOLE GENOME SHOTGUN SEQUENCE"/>
    <property type="match status" value="1"/>
</dbReference>